<sequence>MNKSLLGYLMMDEIPVSQPQARGKKRRSLRQVKIDDIRYFKKSGNYIYAYGPNINGQLVELARTALTVEAFKKKYSFLENLIRINQSVILNMNHVEAYQGEYLIVGKELFSVSKLGKEAVAAFLAKHDPNY</sequence>
<dbReference type="SMART" id="SM00850">
    <property type="entry name" value="LytTR"/>
    <property type="match status" value="1"/>
</dbReference>
<comment type="caution">
    <text evidence="2">The sequence shown here is derived from an EMBL/GenBank/DDBJ whole genome shotgun (WGS) entry which is preliminary data.</text>
</comment>
<dbReference type="RefSeq" id="WP_380922703.1">
    <property type="nucleotide sequence ID" value="NZ_JBHUPE010000007.1"/>
</dbReference>
<organism evidence="2 3">
    <name type="scientific">Sphingobacterium anhuiense</name>
    <dbReference type="NCBI Taxonomy" id="493780"/>
    <lineage>
        <taxon>Bacteria</taxon>
        <taxon>Pseudomonadati</taxon>
        <taxon>Bacteroidota</taxon>
        <taxon>Sphingobacteriia</taxon>
        <taxon>Sphingobacteriales</taxon>
        <taxon>Sphingobacteriaceae</taxon>
        <taxon>Sphingobacterium</taxon>
    </lineage>
</organism>
<accession>A0ABW5YZ68</accession>
<evidence type="ECO:0000259" key="1">
    <source>
        <dbReference type="SMART" id="SM00850"/>
    </source>
</evidence>
<evidence type="ECO:0000313" key="3">
    <source>
        <dbReference type="Proteomes" id="UP001597509"/>
    </source>
</evidence>
<dbReference type="Pfam" id="PF04397">
    <property type="entry name" value="LytTR"/>
    <property type="match status" value="1"/>
</dbReference>
<dbReference type="Proteomes" id="UP001597509">
    <property type="component" value="Unassembled WGS sequence"/>
</dbReference>
<keyword evidence="3" id="KW-1185">Reference proteome</keyword>
<dbReference type="InterPro" id="IPR007492">
    <property type="entry name" value="LytTR_DNA-bd_dom"/>
</dbReference>
<name>A0ABW5YZ68_9SPHI</name>
<dbReference type="EMBL" id="JBHUPE010000007">
    <property type="protein sequence ID" value="MFD2905839.1"/>
    <property type="molecule type" value="Genomic_DNA"/>
</dbReference>
<proteinExistence type="predicted"/>
<dbReference type="GO" id="GO:0003677">
    <property type="term" value="F:DNA binding"/>
    <property type="evidence" value="ECO:0007669"/>
    <property type="project" value="UniProtKB-KW"/>
</dbReference>
<reference evidence="3" key="1">
    <citation type="journal article" date="2019" name="Int. J. Syst. Evol. Microbiol.">
        <title>The Global Catalogue of Microorganisms (GCM) 10K type strain sequencing project: providing services to taxonomists for standard genome sequencing and annotation.</title>
        <authorList>
            <consortium name="The Broad Institute Genomics Platform"/>
            <consortium name="The Broad Institute Genome Sequencing Center for Infectious Disease"/>
            <person name="Wu L."/>
            <person name="Ma J."/>
        </authorList>
    </citation>
    <scope>NUCLEOTIDE SEQUENCE [LARGE SCALE GENOMIC DNA]</scope>
    <source>
        <strain evidence="3">KCTC 22209</strain>
    </source>
</reference>
<evidence type="ECO:0000313" key="2">
    <source>
        <dbReference type="EMBL" id="MFD2905839.1"/>
    </source>
</evidence>
<protein>
    <submittedName>
        <fullName evidence="2">LytTR family transcriptional regulator DNA-binding domain-containing protein</fullName>
    </submittedName>
</protein>
<dbReference type="Gene3D" id="2.40.50.1020">
    <property type="entry name" value="LytTr DNA-binding domain"/>
    <property type="match status" value="1"/>
</dbReference>
<feature type="domain" description="HTH LytTR-type" evidence="1">
    <location>
        <begin position="27"/>
        <end position="125"/>
    </location>
</feature>
<gene>
    <name evidence="2" type="ORF">ACFS6I_18065</name>
</gene>
<keyword evidence="2" id="KW-0238">DNA-binding</keyword>